<dbReference type="AlphaFoldDB" id="A0AAN6XL03"/>
<name>A0AAN6XL03_9PEZI</name>
<dbReference type="EMBL" id="MU863896">
    <property type="protein sequence ID" value="KAK4202549.1"/>
    <property type="molecule type" value="Genomic_DNA"/>
</dbReference>
<dbReference type="Proteomes" id="UP001303160">
    <property type="component" value="Unassembled WGS sequence"/>
</dbReference>
<comment type="caution">
    <text evidence="1">The sequence shown here is derived from an EMBL/GenBank/DDBJ whole genome shotgun (WGS) entry which is preliminary data.</text>
</comment>
<protein>
    <submittedName>
        <fullName evidence="1">Uncharacterized protein</fullName>
    </submittedName>
</protein>
<reference evidence="1" key="1">
    <citation type="journal article" date="2023" name="Mol. Phylogenet. Evol.">
        <title>Genome-scale phylogeny and comparative genomics of the fungal order Sordariales.</title>
        <authorList>
            <person name="Hensen N."/>
            <person name="Bonometti L."/>
            <person name="Westerberg I."/>
            <person name="Brannstrom I.O."/>
            <person name="Guillou S."/>
            <person name="Cros-Aarteil S."/>
            <person name="Calhoun S."/>
            <person name="Haridas S."/>
            <person name="Kuo A."/>
            <person name="Mondo S."/>
            <person name="Pangilinan J."/>
            <person name="Riley R."/>
            <person name="LaButti K."/>
            <person name="Andreopoulos B."/>
            <person name="Lipzen A."/>
            <person name="Chen C."/>
            <person name="Yan M."/>
            <person name="Daum C."/>
            <person name="Ng V."/>
            <person name="Clum A."/>
            <person name="Steindorff A."/>
            <person name="Ohm R.A."/>
            <person name="Martin F."/>
            <person name="Silar P."/>
            <person name="Natvig D.O."/>
            <person name="Lalanne C."/>
            <person name="Gautier V."/>
            <person name="Ament-Velasquez S.L."/>
            <person name="Kruys A."/>
            <person name="Hutchinson M.I."/>
            <person name="Powell A.J."/>
            <person name="Barry K."/>
            <person name="Miller A.N."/>
            <person name="Grigoriev I.V."/>
            <person name="Debuchy R."/>
            <person name="Gladieux P."/>
            <person name="Hiltunen Thoren M."/>
            <person name="Johannesson H."/>
        </authorList>
    </citation>
    <scope>NUCLEOTIDE SEQUENCE</scope>
    <source>
        <strain evidence="1">CBS 315.58</strain>
    </source>
</reference>
<evidence type="ECO:0000313" key="2">
    <source>
        <dbReference type="Proteomes" id="UP001303160"/>
    </source>
</evidence>
<gene>
    <name evidence="1" type="ORF">QBC40DRAFT_321350</name>
</gene>
<reference evidence="1" key="2">
    <citation type="submission" date="2023-05" db="EMBL/GenBank/DDBJ databases">
        <authorList>
            <consortium name="Lawrence Berkeley National Laboratory"/>
            <person name="Steindorff A."/>
            <person name="Hensen N."/>
            <person name="Bonometti L."/>
            <person name="Westerberg I."/>
            <person name="Brannstrom I.O."/>
            <person name="Guillou S."/>
            <person name="Cros-Aarteil S."/>
            <person name="Calhoun S."/>
            <person name="Haridas S."/>
            <person name="Kuo A."/>
            <person name="Mondo S."/>
            <person name="Pangilinan J."/>
            <person name="Riley R."/>
            <person name="Labutti K."/>
            <person name="Andreopoulos B."/>
            <person name="Lipzen A."/>
            <person name="Chen C."/>
            <person name="Yanf M."/>
            <person name="Daum C."/>
            <person name="Ng V."/>
            <person name="Clum A."/>
            <person name="Ohm R."/>
            <person name="Martin F."/>
            <person name="Silar P."/>
            <person name="Natvig D."/>
            <person name="Lalanne C."/>
            <person name="Gautier V."/>
            <person name="Ament-Velasquez S.L."/>
            <person name="Kruys A."/>
            <person name="Hutchinson M.I."/>
            <person name="Powell A.J."/>
            <person name="Barry K."/>
            <person name="Miller A.N."/>
            <person name="Grigoriev I.V."/>
            <person name="Debuchy R."/>
            <person name="Gladieux P."/>
            <person name="Thoren M.H."/>
            <person name="Johannesson H."/>
        </authorList>
    </citation>
    <scope>NUCLEOTIDE SEQUENCE</scope>
    <source>
        <strain evidence="1">CBS 315.58</strain>
    </source>
</reference>
<accession>A0AAN6XL03</accession>
<evidence type="ECO:0000313" key="1">
    <source>
        <dbReference type="EMBL" id="KAK4202549.1"/>
    </source>
</evidence>
<proteinExistence type="predicted"/>
<sequence>MLCCGRGCGCAWRCMEMQQTLDLSSLSFSVGWFWGMAWIKQFDVDARSMVVRTAVLSGQEPQQIKRPVGFFGRSGFPTTWLAMRLVWTKEVSQVSSSVKGPGKADKAFLSWRFFLFSPATVRPGLETQECGGALCRLINHRKLRSNLLPPVCMTDPRFGHPPLSCSRLETALMMQPERKEVHRDQWLLPLTRPQAASPEFQAFLLPTPAPPPASLQPLTKDDDGLDARRIMRIDRCFRSQWPATSDAEECRMLLCNPRRASLKKPAPARVLRWHRSGLTSLE</sequence>
<organism evidence="1 2">
    <name type="scientific">Triangularia verruculosa</name>
    <dbReference type="NCBI Taxonomy" id="2587418"/>
    <lineage>
        <taxon>Eukaryota</taxon>
        <taxon>Fungi</taxon>
        <taxon>Dikarya</taxon>
        <taxon>Ascomycota</taxon>
        <taxon>Pezizomycotina</taxon>
        <taxon>Sordariomycetes</taxon>
        <taxon>Sordariomycetidae</taxon>
        <taxon>Sordariales</taxon>
        <taxon>Podosporaceae</taxon>
        <taxon>Triangularia</taxon>
    </lineage>
</organism>
<keyword evidence="2" id="KW-1185">Reference proteome</keyword>